<accession>A0A6J7P648</accession>
<proteinExistence type="predicted"/>
<protein>
    <submittedName>
        <fullName evidence="1">Unannotated protein</fullName>
    </submittedName>
</protein>
<evidence type="ECO:0000313" key="1">
    <source>
        <dbReference type="EMBL" id="CAB5000876.1"/>
    </source>
</evidence>
<reference evidence="1" key="1">
    <citation type="submission" date="2020-05" db="EMBL/GenBank/DDBJ databases">
        <authorList>
            <person name="Chiriac C."/>
            <person name="Salcher M."/>
            <person name="Ghai R."/>
            <person name="Kavagutti S V."/>
        </authorList>
    </citation>
    <scope>NUCLEOTIDE SEQUENCE</scope>
</reference>
<organism evidence="1">
    <name type="scientific">freshwater metagenome</name>
    <dbReference type="NCBI Taxonomy" id="449393"/>
    <lineage>
        <taxon>unclassified sequences</taxon>
        <taxon>metagenomes</taxon>
        <taxon>ecological metagenomes</taxon>
    </lineage>
</organism>
<dbReference type="AlphaFoldDB" id="A0A6J7P648"/>
<name>A0A6J7P648_9ZZZZ</name>
<gene>
    <name evidence="1" type="ORF">UFOPK4020_00811</name>
</gene>
<dbReference type="EMBL" id="CAFBOV010000149">
    <property type="protein sequence ID" value="CAB5000876.1"/>
    <property type="molecule type" value="Genomic_DNA"/>
</dbReference>
<sequence>MLEPQQVAEIVVATLREETFLILPHPEVAQFVAKKATEHQRWLAGMRKLQLRTLGV</sequence>